<proteinExistence type="inferred from homology"/>
<keyword evidence="6" id="KW-1185">Reference proteome</keyword>
<dbReference type="Proteomes" id="UP000199203">
    <property type="component" value="Unassembled WGS sequence"/>
</dbReference>
<dbReference type="PANTHER" id="PTHR33293">
    <property type="entry name" value="INSERTION ELEMENT IS1 1 PROTEIN INSB-RELATED"/>
    <property type="match status" value="1"/>
</dbReference>
<dbReference type="EMBL" id="FNBH01000001">
    <property type="protein sequence ID" value="SDE78041.1"/>
    <property type="molecule type" value="Genomic_DNA"/>
</dbReference>
<dbReference type="GO" id="GO:0004803">
    <property type="term" value="F:transposase activity"/>
    <property type="evidence" value="ECO:0007669"/>
    <property type="project" value="InterPro"/>
</dbReference>
<dbReference type="RefSeq" id="WP_089870599.1">
    <property type="nucleotide sequence ID" value="NZ_FNBH01000001.1"/>
</dbReference>
<comment type="function">
    <text evidence="1">Absolutely required for transposition of IS1.</text>
</comment>
<evidence type="ECO:0000256" key="1">
    <source>
        <dbReference type="ARBA" id="ARBA00004091"/>
    </source>
</evidence>
<dbReference type="InterPro" id="IPR051354">
    <property type="entry name" value="Transposase_27_IS1"/>
</dbReference>
<dbReference type="Pfam" id="PF03400">
    <property type="entry name" value="DDE_Tnp_IS1"/>
    <property type="match status" value="1"/>
</dbReference>
<organism evidence="5 6">
    <name type="scientific">Epilithonimonas hungarica</name>
    <dbReference type="NCBI Taxonomy" id="454006"/>
    <lineage>
        <taxon>Bacteria</taxon>
        <taxon>Pseudomonadati</taxon>
        <taxon>Bacteroidota</taxon>
        <taxon>Flavobacteriia</taxon>
        <taxon>Flavobacteriales</taxon>
        <taxon>Weeksellaceae</taxon>
        <taxon>Chryseobacterium group</taxon>
        <taxon>Epilithonimonas</taxon>
    </lineage>
</organism>
<comment type="similarity">
    <text evidence="2">Belongs to the transposase 27 family.</text>
</comment>
<dbReference type="GO" id="GO:0006313">
    <property type="term" value="P:DNA transposition"/>
    <property type="evidence" value="ECO:0007669"/>
    <property type="project" value="InterPro"/>
</dbReference>
<name>A0A1G7FQ30_9FLAO</name>
<dbReference type="NCBIfam" id="NF033558">
    <property type="entry name" value="transpos_IS1"/>
    <property type="match status" value="1"/>
</dbReference>
<gene>
    <name evidence="5" type="ORF">SAMN05421825_0180</name>
</gene>
<evidence type="ECO:0000256" key="4">
    <source>
        <dbReference type="ARBA" id="ARBA00023172"/>
    </source>
</evidence>
<reference evidence="6" key="1">
    <citation type="submission" date="2016-10" db="EMBL/GenBank/DDBJ databases">
        <authorList>
            <person name="Varghese N."/>
            <person name="Submissions S."/>
        </authorList>
    </citation>
    <scope>NUCLEOTIDE SEQUENCE [LARGE SCALE GENOMIC DNA]</scope>
    <source>
        <strain evidence="6">DSM 19684</strain>
    </source>
</reference>
<keyword evidence="4" id="KW-0233">DNA recombination</keyword>
<dbReference type="InterPro" id="IPR005063">
    <property type="entry name" value="Transposase_27"/>
</dbReference>
<evidence type="ECO:0000256" key="3">
    <source>
        <dbReference type="ARBA" id="ARBA00022578"/>
    </source>
</evidence>
<evidence type="ECO:0000313" key="5">
    <source>
        <dbReference type="EMBL" id="SDE78041.1"/>
    </source>
</evidence>
<dbReference type="PANTHER" id="PTHR33293:SF1">
    <property type="entry name" value="INSERTION ELEMENT IS1 1 PROTEIN INSB-RELATED"/>
    <property type="match status" value="1"/>
</dbReference>
<dbReference type="STRING" id="454006.SAMN05421825_0180"/>
<protein>
    <submittedName>
        <fullName evidence="5">Transposase and inactivated derivatives, IS1 family</fullName>
    </submittedName>
</protein>
<sequence>MIQGYNRCIKVSDTGICPFCYSGKIIKNGHTKTGKQQYFCKSCDQRFLDYYSYSAYRKETNFQIVQLIKEGLGIRSVARVLNISATTVLKRIQNIAENIRIPVLLFGKTYELDEMRFFIKKKSNPMWLTYAIDKTTKKFVAFYIGRRNNRTLNAVIKTLLNAKTENIYTDKLRNYQYLIPEDIHITQRYGTNGIERKNLNIRTHLRRFGRKTICFSKSMRITQAVLKIYFWL</sequence>
<accession>A0A1G7FQ30</accession>
<keyword evidence="3" id="KW-0815">Transposition</keyword>
<dbReference type="GO" id="GO:0003677">
    <property type="term" value="F:DNA binding"/>
    <property type="evidence" value="ECO:0007669"/>
    <property type="project" value="InterPro"/>
</dbReference>
<dbReference type="AlphaFoldDB" id="A0A1G7FQ30"/>
<dbReference type="OrthoDB" id="1086493at2"/>
<evidence type="ECO:0000256" key="2">
    <source>
        <dbReference type="ARBA" id="ARBA00008841"/>
    </source>
</evidence>
<evidence type="ECO:0000313" key="6">
    <source>
        <dbReference type="Proteomes" id="UP000199203"/>
    </source>
</evidence>